<evidence type="ECO:0000256" key="1">
    <source>
        <dbReference type="ARBA" id="ARBA00001946"/>
    </source>
</evidence>
<dbReference type="PROSITE" id="PS00710">
    <property type="entry name" value="PGM_PMM"/>
    <property type="match status" value="1"/>
</dbReference>
<comment type="cofactor">
    <cofactor evidence="1">
        <name>Mg(2+)</name>
        <dbReference type="ChEBI" id="CHEBI:18420"/>
    </cofactor>
</comment>
<evidence type="ECO:0000259" key="7">
    <source>
        <dbReference type="Pfam" id="PF00408"/>
    </source>
</evidence>
<feature type="domain" description="Alpha-D-phosphohexomutase alpha/beta/alpha" evidence="10">
    <location>
        <begin position="239"/>
        <end position="358"/>
    </location>
</feature>
<feature type="non-terminal residue" evidence="11">
    <location>
        <position position="1"/>
    </location>
</feature>
<evidence type="ECO:0000256" key="3">
    <source>
        <dbReference type="ARBA" id="ARBA00022553"/>
    </source>
</evidence>
<dbReference type="SUPFAM" id="SSF53738">
    <property type="entry name" value="Phosphoglucomutase, first 3 domains"/>
    <property type="match status" value="3"/>
</dbReference>
<dbReference type="InterPro" id="IPR036900">
    <property type="entry name" value="A-D-PHexomutase_C_sf"/>
</dbReference>
<gene>
    <name evidence="11" type="ORF">MNBD_ACTINO02-656</name>
</gene>
<dbReference type="GO" id="GO:0008973">
    <property type="term" value="F:phosphopentomutase activity"/>
    <property type="evidence" value="ECO:0007669"/>
    <property type="project" value="TreeGrafter"/>
</dbReference>
<organism evidence="11">
    <name type="scientific">hydrothermal vent metagenome</name>
    <dbReference type="NCBI Taxonomy" id="652676"/>
    <lineage>
        <taxon>unclassified sequences</taxon>
        <taxon>metagenomes</taxon>
        <taxon>ecological metagenomes</taxon>
    </lineage>
</organism>
<dbReference type="InterPro" id="IPR016055">
    <property type="entry name" value="A-D-PHexomutase_a/b/a-I/II/III"/>
</dbReference>
<dbReference type="GO" id="GO:0005975">
    <property type="term" value="P:carbohydrate metabolic process"/>
    <property type="evidence" value="ECO:0007669"/>
    <property type="project" value="InterPro"/>
</dbReference>
<dbReference type="AlphaFoldDB" id="A0A3B0RVW1"/>
<evidence type="ECO:0000256" key="5">
    <source>
        <dbReference type="ARBA" id="ARBA00022842"/>
    </source>
</evidence>
<sequence length="480" mass="50652">RDDADAGAPVVVGYDARLSSRQFTEDTVGVLAAAGIPVVMFDEFVPTPLVAYAALQYGARAAIVVTASHNPPADNGYKVYDRNGAQIIPPVDGLISAAIDAAPPANEVPIAATNHDLVSIAPMAVFDDYLNDMASIRTPAENAPDVTVAYSAMHGVGGRFIIEALNHFGYQDVHVVPEQFDPDGTFPTVAFPNPEEPGAMDLLLRTAAASGADVALANDPDADRLAVAVYDGSRWTPLTGNQIGWILGDYLLSHSDQTNPFVGMSIVSSPLLNTIAEANGARCRATLTGFKWIWNAALDHDATGGSFLFGYEEALGYSVGPAVRDKDGLSAAVVMVDLVARLKGEGVTLSEHLARLGERYGRWVSLQRSVKRPGADGADEIAAMMDRLRASPPVALSGVSVVAVTDFAVGADQRPRYLPASNLVELSLGDRGRVLVRPSGTEPKLKIYVDLAATPGETLDEAEEKARLVADDMVACIDSG</sequence>
<dbReference type="SUPFAM" id="SSF55957">
    <property type="entry name" value="Phosphoglucomutase, C-terminal domain"/>
    <property type="match status" value="1"/>
</dbReference>
<evidence type="ECO:0000259" key="9">
    <source>
        <dbReference type="Pfam" id="PF02879"/>
    </source>
</evidence>
<dbReference type="GO" id="GO:0000287">
    <property type="term" value="F:magnesium ion binding"/>
    <property type="evidence" value="ECO:0007669"/>
    <property type="project" value="InterPro"/>
</dbReference>
<dbReference type="InterPro" id="IPR016066">
    <property type="entry name" value="A-D-PHexomutase_CS"/>
</dbReference>
<dbReference type="Gene3D" id="3.40.120.10">
    <property type="entry name" value="Alpha-D-Glucose-1,6-Bisphosphate, subunit A, domain 3"/>
    <property type="match status" value="3"/>
</dbReference>
<dbReference type="InterPro" id="IPR005843">
    <property type="entry name" value="A-D-PHexomutase_C"/>
</dbReference>
<dbReference type="PANTHER" id="PTHR45745">
    <property type="entry name" value="PHOSPHOMANNOMUTASE 45A"/>
    <property type="match status" value="1"/>
</dbReference>
<dbReference type="Pfam" id="PF02880">
    <property type="entry name" value="PGM_PMM_III"/>
    <property type="match status" value="1"/>
</dbReference>
<evidence type="ECO:0000313" key="11">
    <source>
        <dbReference type="EMBL" id="VAV95241.1"/>
    </source>
</evidence>
<dbReference type="Pfam" id="PF02878">
    <property type="entry name" value="PGM_PMM_I"/>
    <property type="match status" value="1"/>
</dbReference>
<name>A0A3B0RVW1_9ZZZZ</name>
<evidence type="ECO:0000259" key="8">
    <source>
        <dbReference type="Pfam" id="PF02878"/>
    </source>
</evidence>
<dbReference type="Pfam" id="PF02879">
    <property type="entry name" value="PGM_PMM_II"/>
    <property type="match status" value="1"/>
</dbReference>
<protein>
    <submittedName>
        <fullName evidence="11">Phosphoglucosamine mutase</fullName>
        <ecNumber evidence="11">5.4.2.10</ecNumber>
    </submittedName>
</protein>
<dbReference type="CDD" id="cd05799">
    <property type="entry name" value="PGM2"/>
    <property type="match status" value="1"/>
</dbReference>
<evidence type="ECO:0000256" key="2">
    <source>
        <dbReference type="ARBA" id="ARBA00010231"/>
    </source>
</evidence>
<dbReference type="Pfam" id="PF00408">
    <property type="entry name" value="PGM_PMM_IV"/>
    <property type="match status" value="1"/>
</dbReference>
<keyword evidence="3" id="KW-0597">Phosphoprotein</keyword>
<dbReference type="EMBL" id="UOEK01000072">
    <property type="protein sequence ID" value="VAV95241.1"/>
    <property type="molecule type" value="Genomic_DNA"/>
</dbReference>
<proteinExistence type="inferred from homology"/>
<dbReference type="EC" id="5.4.2.10" evidence="11"/>
<dbReference type="GO" id="GO:0006166">
    <property type="term" value="P:purine ribonucleoside salvage"/>
    <property type="evidence" value="ECO:0007669"/>
    <property type="project" value="TreeGrafter"/>
</dbReference>
<dbReference type="InterPro" id="IPR005841">
    <property type="entry name" value="Alpha-D-phosphohexomutase_SF"/>
</dbReference>
<dbReference type="PRINTS" id="PR00509">
    <property type="entry name" value="PGMPMM"/>
</dbReference>
<evidence type="ECO:0000256" key="6">
    <source>
        <dbReference type="ARBA" id="ARBA00023235"/>
    </source>
</evidence>
<dbReference type="InterPro" id="IPR005845">
    <property type="entry name" value="A-D-PHexomutase_a/b/a-II"/>
</dbReference>
<comment type="similarity">
    <text evidence="2">Belongs to the phosphohexose mutase family.</text>
</comment>
<keyword evidence="6 11" id="KW-0413">Isomerase</keyword>
<evidence type="ECO:0000256" key="4">
    <source>
        <dbReference type="ARBA" id="ARBA00022723"/>
    </source>
</evidence>
<keyword evidence="5" id="KW-0460">Magnesium</keyword>
<keyword evidence="4" id="KW-0479">Metal-binding</keyword>
<reference evidence="11" key="1">
    <citation type="submission" date="2018-06" db="EMBL/GenBank/DDBJ databases">
        <authorList>
            <person name="Zhirakovskaya E."/>
        </authorList>
    </citation>
    <scope>NUCLEOTIDE SEQUENCE</scope>
</reference>
<feature type="domain" description="Alpha-D-phosphohexomutase C-terminal" evidence="7">
    <location>
        <begin position="417"/>
        <end position="450"/>
    </location>
</feature>
<dbReference type="PANTHER" id="PTHR45745:SF1">
    <property type="entry name" value="PHOSPHOGLUCOMUTASE 2B-RELATED"/>
    <property type="match status" value="1"/>
</dbReference>
<feature type="domain" description="Alpha-D-phosphohexomutase alpha/beta/alpha" evidence="9">
    <location>
        <begin position="128"/>
        <end position="228"/>
    </location>
</feature>
<evidence type="ECO:0000259" key="10">
    <source>
        <dbReference type="Pfam" id="PF02880"/>
    </source>
</evidence>
<dbReference type="GO" id="GO:0008966">
    <property type="term" value="F:phosphoglucosamine mutase activity"/>
    <property type="evidence" value="ECO:0007669"/>
    <property type="project" value="UniProtKB-EC"/>
</dbReference>
<dbReference type="InterPro" id="IPR005844">
    <property type="entry name" value="A-D-PHexomutase_a/b/a-I"/>
</dbReference>
<dbReference type="InterPro" id="IPR005846">
    <property type="entry name" value="A-D-PHexomutase_a/b/a-III"/>
</dbReference>
<dbReference type="Gene3D" id="3.30.310.50">
    <property type="entry name" value="Alpha-D-phosphohexomutase, C-terminal domain"/>
    <property type="match status" value="1"/>
</dbReference>
<accession>A0A3B0RVW1</accession>
<feature type="domain" description="Alpha-D-phosphohexomutase alpha/beta/alpha" evidence="8">
    <location>
        <begin position="6"/>
        <end position="101"/>
    </location>
</feature>